<keyword evidence="6" id="KW-0739">Sodium transport</keyword>
<dbReference type="Gene3D" id="1.20.1730.10">
    <property type="entry name" value="Sodium/glucose cotransporter"/>
    <property type="match status" value="1"/>
</dbReference>
<keyword evidence="7" id="KW-1133">Transmembrane helix</keyword>
<accession>A0A9X0CGR7</accession>
<proteinExistence type="predicted"/>
<gene>
    <name evidence="8" type="ORF">OS493_014744</name>
</gene>
<dbReference type="AlphaFoldDB" id="A0A9X0CGR7"/>
<keyword evidence="9" id="KW-1185">Reference proteome</keyword>
<keyword evidence="5" id="KW-0325">Glycoprotein</keyword>
<feature type="transmembrane region" description="Helical" evidence="7">
    <location>
        <begin position="24"/>
        <end position="42"/>
    </location>
</feature>
<feature type="transmembrane region" description="Helical" evidence="7">
    <location>
        <begin position="63"/>
        <end position="84"/>
    </location>
</feature>
<evidence type="ECO:0000256" key="2">
    <source>
        <dbReference type="ARBA" id="ARBA00022847"/>
    </source>
</evidence>
<name>A0A9X0CGR7_9CNID</name>
<comment type="caution">
    <text evidence="8">The sequence shown here is derived from an EMBL/GenBank/DDBJ whole genome shotgun (WGS) entry which is preliminary data.</text>
</comment>
<evidence type="ECO:0000256" key="4">
    <source>
        <dbReference type="ARBA" id="ARBA00023065"/>
    </source>
</evidence>
<keyword evidence="7" id="KW-0812">Transmembrane</keyword>
<dbReference type="InterPro" id="IPR052244">
    <property type="entry name" value="Choline_transporter"/>
</dbReference>
<dbReference type="GO" id="GO:0005886">
    <property type="term" value="C:plasma membrane"/>
    <property type="evidence" value="ECO:0007669"/>
    <property type="project" value="TreeGrafter"/>
</dbReference>
<dbReference type="OrthoDB" id="546820at2759"/>
<dbReference type="EMBL" id="MU827784">
    <property type="protein sequence ID" value="KAJ7334430.1"/>
    <property type="molecule type" value="Genomic_DNA"/>
</dbReference>
<dbReference type="PANTHER" id="PTHR45897">
    <property type="entry name" value="HIGH-AFFINITY CHOLINE TRANSPORTER 1"/>
    <property type="match status" value="1"/>
</dbReference>
<dbReference type="PANTHER" id="PTHR45897:SF4">
    <property type="entry name" value="HIGH-AFFINITY CHOLINE TRANSPORTER 1"/>
    <property type="match status" value="1"/>
</dbReference>
<keyword evidence="1" id="KW-0813">Transport</keyword>
<evidence type="ECO:0000256" key="1">
    <source>
        <dbReference type="ARBA" id="ARBA00022448"/>
    </source>
</evidence>
<reference evidence="8" key="1">
    <citation type="submission" date="2023-01" db="EMBL/GenBank/DDBJ databases">
        <title>Genome assembly of the deep-sea coral Lophelia pertusa.</title>
        <authorList>
            <person name="Herrera S."/>
            <person name="Cordes E."/>
        </authorList>
    </citation>
    <scope>NUCLEOTIDE SEQUENCE</scope>
    <source>
        <strain evidence="8">USNM1676648</strain>
        <tissue evidence="8">Polyp</tissue>
    </source>
</reference>
<keyword evidence="7" id="KW-0472">Membrane</keyword>
<keyword evidence="2" id="KW-0769">Symport</keyword>
<evidence type="ECO:0000256" key="3">
    <source>
        <dbReference type="ARBA" id="ARBA00023053"/>
    </source>
</evidence>
<evidence type="ECO:0000313" key="8">
    <source>
        <dbReference type="EMBL" id="KAJ7334430.1"/>
    </source>
</evidence>
<evidence type="ECO:0000256" key="6">
    <source>
        <dbReference type="ARBA" id="ARBA00023201"/>
    </source>
</evidence>
<evidence type="ECO:0000256" key="5">
    <source>
        <dbReference type="ARBA" id="ARBA00023180"/>
    </source>
</evidence>
<dbReference type="GO" id="GO:0008292">
    <property type="term" value="P:acetylcholine biosynthetic process"/>
    <property type="evidence" value="ECO:0007669"/>
    <property type="project" value="TreeGrafter"/>
</dbReference>
<dbReference type="Proteomes" id="UP001163046">
    <property type="component" value="Unassembled WGS sequence"/>
</dbReference>
<evidence type="ECO:0000313" key="9">
    <source>
        <dbReference type="Proteomes" id="UP001163046"/>
    </source>
</evidence>
<dbReference type="GO" id="GO:0005307">
    <property type="term" value="F:choline:sodium symporter activity"/>
    <property type="evidence" value="ECO:0007669"/>
    <property type="project" value="TreeGrafter"/>
</dbReference>
<organism evidence="8 9">
    <name type="scientific">Desmophyllum pertusum</name>
    <dbReference type="NCBI Taxonomy" id="174260"/>
    <lineage>
        <taxon>Eukaryota</taxon>
        <taxon>Metazoa</taxon>
        <taxon>Cnidaria</taxon>
        <taxon>Anthozoa</taxon>
        <taxon>Hexacorallia</taxon>
        <taxon>Scleractinia</taxon>
        <taxon>Caryophylliina</taxon>
        <taxon>Caryophylliidae</taxon>
        <taxon>Desmophyllum</taxon>
    </lineage>
</organism>
<keyword evidence="4" id="KW-0406">Ion transport</keyword>
<protein>
    <submittedName>
        <fullName evidence="8">Uncharacterized protein</fullName>
    </submittedName>
</protein>
<evidence type="ECO:0000256" key="7">
    <source>
        <dbReference type="SAM" id="Phobius"/>
    </source>
</evidence>
<keyword evidence="3" id="KW-0915">Sodium</keyword>
<sequence>MTHPAVSSITEDSPQWVGEWSSKYVGVWLDYGLLLVFGGVPWQVYFQRVLSCKTAAKAKGLSFAASFGCVLMAVPAVLIGAIGASTDWTKTDFLRHLVTPPTRPRRLTRN</sequence>
<dbReference type="InterPro" id="IPR038377">
    <property type="entry name" value="Na/Glc_symporter_sf"/>
</dbReference>